<evidence type="ECO:0000313" key="2">
    <source>
        <dbReference type="Proteomes" id="UP000197446"/>
    </source>
</evidence>
<sequence>MHPDEFTSFDASFPTYDDCFNSAGGYHYDLHDDCAVDPFLESFDYGTTDLQAIAIRNAREAGEQIQAQALAAMQVDEQAAAVSWVQAVVRGPEPAYFAGAPAVIKGPERWTLATQLSTALAAEIGYQLDERDDDCWHHPSDREWKHLPTDRIYAYNAAYERFCKLVGKKLPAAAPLSEDELYEAEVHAQMLRTERELEPSAVERMLGWVRLKRAQLLH</sequence>
<dbReference type="RefSeq" id="WP_088485156.1">
    <property type="nucleotide sequence ID" value="NZ_NISI01000010.1"/>
</dbReference>
<gene>
    <name evidence="1" type="ORF">CDO81_20790</name>
</gene>
<reference evidence="1 2" key="1">
    <citation type="journal article" date="2007" name="Int. J. Syst. Evol. Microbiol.">
        <title>Description of Pelomonas aquatica sp. nov. and Pelomonas puraquae sp. nov., isolated from industrial and haemodialysis water.</title>
        <authorList>
            <person name="Gomila M."/>
            <person name="Bowien B."/>
            <person name="Falsen E."/>
            <person name="Moore E.R."/>
            <person name="Lalucat J."/>
        </authorList>
    </citation>
    <scope>NUCLEOTIDE SEQUENCE [LARGE SCALE GENOMIC DNA]</scope>
    <source>
        <strain evidence="1 2">CCUG 52769</strain>
    </source>
</reference>
<dbReference type="AlphaFoldDB" id="A0A254N1T6"/>
<accession>A0A254N1T6</accession>
<evidence type="ECO:0000313" key="1">
    <source>
        <dbReference type="EMBL" id="OWR02179.1"/>
    </source>
</evidence>
<protein>
    <submittedName>
        <fullName evidence="1">Uncharacterized protein</fullName>
    </submittedName>
</protein>
<dbReference type="Proteomes" id="UP000197446">
    <property type="component" value="Unassembled WGS sequence"/>
</dbReference>
<organism evidence="1 2">
    <name type="scientific">Roseateles puraquae</name>
    <dbReference type="NCBI Taxonomy" id="431059"/>
    <lineage>
        <taxon>Bacteria</taxon>
        <taxon>Pseudomonadati</taxon>
        <taxon>Pseudomonadota</taxon>
        <taxon>Betaproteobacteria</taxon>
        <taxon>Burkholderiales</taxon>
        <taxon>Sphaerotilaceae</taxon>
        <taxon>Roseateles</taxon>
    </lineage>
</organism>
<dbReference type="EMBL" id="NISI01000010">
    <property type="protein sequence ID" value="OWR02179.1"/>
    <property type="molecule type" value="Genomic_DNA"/>
</dbReference>
<comment type="caution">
    <text evidence="1">The sequence shown here is derived from an EMBL/GenBank/DDBJ whole genome shotgun (WGS) entry which is preliminary data.</text>
</comment>
<name>A0A254N1T6_9BURK</name>
<keyword evidence="2" id="KW-1185">Reference proteome</keyword>
<proteinExistence type="predicted"/>